<evidence type="ECO:0000256" key="2">
    <source>
        <dbReference type="SAM" id="MobiDB-lite"/>
    </source>
</evidence>
<keyword evidence="1" id="KW-0175">Coiled coil</keyword>
<evidence type="ECO:0000313" key="4">
    <source>
        <dbReference type="Proteomes" id="UP001595075"/>
    </source>
</evidence>
<organism evidence="3 4">
    <name type="scientific">Oculimacula yallundae</name>
    <dbReference type="NCBI Taxonomy" id="86028"/>
    <lineage>
        <taxon>Eukaryota</taxon>
        <taxon>Fungi</taxon>
        <taxon>Dikarya</taxon>
        <taxon>Ascomycota</taxon>
        <taxon>Pezizomycotina</taxon>
        <taxon>Leotiomycetes</taxon>
        <taxon>Helotiales</taxon>
        <taxon>Ploettnerulaceae</taxon>
        <taxon>Oculimacula</taxon>
    </lineage>
</organism>
<feature type="compositionally biased region" description="Polar residues" evidence="2">
    <location>
        <begin position="514"/>
        <end position="523"/>
    </location>
</feature>
<reference evidence="3 4" key="1">
    <citation type="journal article" date="2024" name="Commun. Biol.">
        <title>Comparative genomic analysis of thermophilic fungi reveals convergent evolutionary adaptations and gene losses.</title>
        <authorList>
            <person name="Steindorff A.S."/>
            <person name="Aguilar-Pontes M.V."/>
            <person name="Robinson A.J."/>
            <person name="Andreopoulos B."/>
            <person name="LaButti K."/>
            <person name="Kuo A."/>
            <person name="Mondo S."/>
            <person name="Riley R."/>
            <person name="Otillar R."/>
            <person name="Haridas S."/>
            <person name="Lipzen A."/>
            <person name="Grimwood J."/>
            <person name="Schmutz J."/>
            <person name="Clum A."/>
            <person name="Reid I.D."/>
            <person name="Moisan M.C."/>
            <person name="Butler G."/>
            <person name="Nguyen T.T.M."/>
            <person name="Dewar K."/>
            <person name="Conant G."/>
            <person name="Drula E."/>
            <person name="Henrissat B."/>
            <person name="Hansel C."/>
            <person name="Singer S."/>
            <person name="Hutchinson M.I."/>
            <person name="de Vries R.P."/>
            <person name="Natvig D.O."/>
            <person name="Powell A.J."/>
            <person name="Tsang A."/>
            <person name="Grigoriev I.V."/>
        </authorList>
    </citation>
    <scope>NUCLEOTIDE SEQUENCE [LARGE SCALE GENOMIC DNA]</scope>
    <source>
        <strain evidence="3 4">CBS 494.80</strain>
    </source>
</reference>
<accession>A0ABR4BUG1</accession>
<keyword evidence="4" id="KW-1185">Reference proteome</keyword>
<protein>
    <submittedName>
        <fullName evidence="3">Uncharacterized protein</fullName>
    </submittedName>
</protein>
<feature type="region of interest" description="Disordered" evidence="2">
    <location>
        <begin position="1"/>
        <end position="27"/>
    </location>
</feature>
<feature type="region of interest" description="Disordered" evidence="2">
    <location>
        <begin position="509"/>
        <end position="528"/>
    </location>
</feature>
<name>A0ABR4BUG1_9HELO</name>
<comment type="caution">
    <text evidence="3">The sequence shown here is derived from an EMBL/GenBank/DDBJ whole genome shotgun (WGS) entry which is preliminary data.</text>
</comment>
<feature type="compositionally biased region" description="Basic and acidic residues" evidence="2">
    <location>
        <begin position="665"/>
        <end position="674"/>
    </location>
</feature>
<dbReference type="EMBL" id="JAZHXI010000019">
    <property type="protein sequence ID" value="KAL2061280.1"/>
    <property type="molecule type" value="Genomic_DNA"/>
</dbReference>
<evidence type="ECO:0000313" key="3">
    <source>
        <dbReference type="EMBL" id="KAL2061280.1"/>
    </source>
</evidence>
<dbReference type="Proteomes" id="UP001595075">
    <property type="component" value="Unassembled WGS sequence"/>
</dbReference>
<gene>
    <name evidence="3" type="ORF">VTL71DRAFT_7553</name>
</gene>
<feature type="region of interest" description="Disordered" evidence="2">
    <location>
        <begin position="665"/>
        <end position="695"/>
    </location>
</feature>
<feature type="compositionally biased region" description="Polar residues" evidence="2">
    <location>
        <begin position="378"/>
        <end position="409"/>
    </location>
</feature>
<proteinExistence type="predicted"/>
<evidence type="ECO:0000256" key="1">
    <source>
        <dbReference type="SAM" id="Coils"/>
    </source>
</evidence>
<feature type="coiled-coil region" evidence="1">
    <location>
        <begin position="543"/>
        <end position="609"/>
    </location>
</feature>
<feature type="region of interest" description="Disordered" evidence="2">
    <location>
        <begin position="378"/>
        <end position="412"/>
    </location>
</feature>
<sequence>MSSQESVGSDGDKSQSPAEPSIPFESPKTLEDLSSEVVIQMLQSLLPELPENVTTALDGVSNQRISQMVQKVGNMLAEAISHVEKPNSKSMVHLTPLEATAFYGSTWSQAQSLIKVQNDARIQDEFILMQARTILGLEQHVGRLETKLEEMLWYELALHIYKEHRGITSSSSFGIYGQLIKEPPRSTADLALLQAKFELETRKCQLLRSRLDLTNVVNNGALNYIDFLMDNITSGGKVTYLNPPETIIFHARTFLDEKEAAAINNKKAIGEYYDYQSAHAYLKAKSDWEFVELLWDTLKTHLGNEATMKILINFFVPLGTMKLFATEDEHNSLKDLFSVIKGKTATEILEEMDNDPIRYAEGIKDLNLAAAFKGTLHLTGTQPKPTKEPSASETDEQPSGNEQSSSPVASTEHAELLHAWQKTVGLFGDAQLAAWAIRNEYVLHMDKCKTSAWVNEIFDFVFDQKSNRTGLKQEEKVTRIKKEVKNFLGTISKNQRLIETLQREKKALKDATRSVPTPTSASISYPLPRPASQGNLITNCLENDRYNRLSEQLKSTQLQLEAEQAKGERLTTSSRLAMEGLERTSESRIKALEAEAESAHRETREFDEKLSVESVEHAATQAALTKSKVKISGYQEANRVNGPKFKEMKIAYEEQKEQFQLLRTNEKAEEDRRNAAVRQATAQSEDHISSLQRSLADVTAERDDLRSNEKALSSWKDQVATQEQARKATVAELDKVQDKLGTVQGTLLKSEKKRVAAEAEVSRLRELFAKFTTEVASPTAK</sequence>